<evidence type="ECO:0000313" key="2">
    <source>
        <dbReference type="EMBL" id="UQS82926.1"/>
    </source>
</evidence>
<accession>A0ABY4PBM9</accession>
<dbReference type="Pfam" id="PF03217">
    <property type="entry name" value="SlpA"/>
    <property type="match status" value="1"/>
</dbReference>
<protein>
    <submittedName>
        <fullName evidence="2">SLAP domain-containing protein</fullName>
    </submittedName>
</protein>
<gene>
    <name evidence="2" type="ORF">MOO45_07090</name>
</gene>
<name>A0ABY4PBM9_9LACO</name>
<feature type="domain" description="S-layer protein C-terminal" evidence="1">
    <location>
        <begin position="4"/>
        <end position="53"/>
    </location>
</feature>
<organism evidence="2 3">
    <name type="scientific">Bombilactobacillus folatiphilus</name>
    <dbReference type="NCBI Taxonomy" id="2923362"/>
    <lineage>
        <taxon>Bacteria</taxon>
        <taxon>Bacillati</taxon>
        <taxon>Bacillota</taxon>
        <taxon>Bacilli</taxon>
        <taxon>Lactobacillales</taxon>
        <taxon>Lactobacillaceae</taxon>
        <taxon>Bombilactobacillus</taxon>
    </lineage>
</organism>
<dbReference type="InterPro" id="IPR024968">
    <property type="entry name" value="SlpA_C_lactobacillus"/>
</dbReference>
<evidence type="ECO:0000313" key="3">
    <source>
        <dbReference type="Proteomes" id="UP000831495"/>
    </source>
</evidence>
<evidence type="ECO:0000259" key="1">
    <source>
        <dbReference type="Pfam" id="PF03217"/>
    </source>
</evidence>
<sequence>MRTTNVQQVAWLYKSDGTYIPSRVLPKDTDWKTDQVKVIHGRNYYRVATNEWVLGDDTTVIS</sequence>
<reference evidence="2" key="1">
    <citation type="journal article" date="2022" name="Int. J. Syst. Evol. Microbiol.">
        <title>Apilactobacillus apisilvae sp. nov., Nicolia spurrieriana gen. nov. sp. nov., Bombilactobacillus folatiphilus sp. nov. and Bombilactobacillus thymidiniphilus sp. nov., four new lactic acid bacterial isolates from stingless bees Tetragonula carbonaria and Austroplebeia australis.</title>
        <authorList>
            <person name="Oliphant S.A."/>
            <person name="Watson-Haigh N.S."/>
            <person name="Sumby K.M."/>
            <person name="Gardner J."/>
            <person name="Groom S."/>
            <person name="Jiranek V."/>
        </authorList>
    </citation>
    <scope>NUCLEOTIDE SEQUENCE</scope>
    <source>
        <strain evidence="2">SG4_D2</strain>
    </source>
</reference>
<dbReference type="EMBL" id="CP093366">
    <property type="protein sequence ID" value="UQS82926.1"/>
    <property type="molecule type" value="Genomic_DNA"/>
</dbReference>
<dbReference type="Proteomes" id="UP000831495">
    <property type="component" value="Chromosome"/>
</dbReference>
<keyword evidence="3" id="KW-1185">Reference proteome</keyword>
<proteinExistence type="predicted"/>